<gene>
    <name evidence="2" type="primary">tc1a_6</name>
    <name evidence="2" type="ORF">TNIN_152651</name>
</gene>
<feature type="region of interest" description="Disordered" evidence="1">
    <location>
        <begin position="182"/>
        <end position="202"/>
    </location>
</feature>
<protein>
    <submittedName>
        <fullName evidence="2">Transposable element Tc1 transposase</fullName>
    </submittedName>
</protein>
<dbReference type="GO" id="GO:0003676">
    <property type="term" value="F:nucleic acid binding"/>
    <property type="evidence" value="ECO:0007669"/>
    <property type="project" value="InterPro"/>
</dbReference>
<dbReference type="Proteomes" id="UP000886998">
    <property type="component" value="Unassembled WGS sequence"/>
</dbReference>
<organism evidence="2 3">
    <name type="scientific">Trichonephila inaurata madagascariensis</name>
    <dbReference type="NCBI Taxonomy" id="2747483"/>
    <lineage>
        <taxon>Eukaryota</taxon>
        <taxon>Metazoa</taxon>
        <taxon>Ecdysozoa</taxon>
        <taxon>Arthropoda</taxon>
        <taxon>Chelicerata</taxon>
        <taxon>Arachnida</taxon>
        <taxon>Araneae</taxon>
        <taxon>Araneomorphae</taxon>
        <taxon>Entelegynae</taxon>
        <taxon>Araneoidea</taxon>
        <taxon>Nephilidae</taxon>
        <taxon>Trichonephila</taxon>
        <taxon>Trichonephila inaurata</taxon>
    </lineage>
</organism>
<evidence type="ECO:0000256" key="1">
    <source>
        <dbReference type="SAM" id="MobiDB-lite"/>
    </source>
</evidence>
<sequence length="202" mass="22304">MTATALTSSAVRNQDIARSKSSSGAINERPRDNHTGGILFVTPALSCACGHLIHAGDSIRILRCLATFSHSHIDKRKFNFFVCNGKIILYRKRNTELEKRNMVGPVKHGGGGITVQECMAASEVGNTVASNGIKDHLYYIQILKGNLSANAEKLDIEEDYQFYPDNNPKHRTHNTRLCCSKTALESRPNQPNNQPKSRPQSA</sequence>
<dbReference type="Gene3D" id="3.30.420.10">
    <property type="entry name" value="Ribonuclease H-like superfamily/Ribonuclease H"/>
    <property type="match status" value="1"/>
</dbReference>
<dbReference type="EMBL" id="BMAV01027194">
    <property type="protein sequence ID" value="GFS57092.1"/>
    <property type="molecule type" value="Genomic_DNA"/>
</dbReference>
<dbReference type="InterPro" id="IPR036397">
    <property type="entry name" value="RNaseH_sf"/>
</dbReference>
<keyword evidence="3" id="KW-1185">Reference proteome</keyword>
<evidence type="ECO:0000313" key="2">
    <source>
        <dbReference type="EMBL" id="GFS57092.1"/>
    </source>
</evidence>
<reference evidence="2" key="1">
    <citation type="submission" date="2020-08" db="EMBL/GenBank/DDBJ databases">
        <title>Multicomponent nature underlies the extraordinary mechanical properties of spider dragline silk.</title>
        <authorList>
            <person name="Kono N."/>
            <person name="Nakamura H."/>
            <person name="Mori M."/>
            <person name="Yoshida Y."/>
            <person name="Ohtoshi R."/>
            <person name="Malay A.D."/>
            <person name="Moran D.A.P."/>
            <person name="Tomita M."/>
            <person name="Numata K."/>
            <person name="Arakawa K."/>
        </authorList>
    </citation>
    <scope>NUCLEOTIDE SEQUENCE</scope>
</reference>
<evidence type="ECO:0000313" key="3">
    <source>
        <dbReference type="Proteomes" id="UP000886998"/>
    </source>
</evidence>
<dbReference type="AlphaFoldDB" id="A0A8X6MJF7"/>
<proteinExistence type="predicted"/>
<name>A0A8X6MJF7_9ARAC</name>
<feature type="compositionally biased region" description="Polar residues" evidence="1">
    <location>
        <begin position="187"/>
        <end position="202"/>
    </location>
</feature>
<comment type="caution">
    <text evidence="2">The sequence shown here is derived from an EMBL/GenBank/DDBJ whole genome shotgun (WGS) entry which is preliminary data.</text>
</comment>
<dbReference type="OrthoDB" id="4843387at2759"/>
<accession>A0A8X6MJF7</accession>